<feature type="non-terminal residue" evidence="1">
    <location>
        <position position="279"/>
    </location>
</feature>
<sequence length="279" mass="31184">VKSMKMNTYDLIIKAGKVFCSDTKLNTPGAIGIKDGKIVEFNADIKTKSIKTLNYPKGTLLPGFIDLHTHPAPSHWKYGMEADRFLLSRGTTTTMSQGDAGSNNWNKYKKAIIKKSKIDIYMALSAANNGEEFDHPVFESFEDIDINQAVETIKNNPKLIWGISANLSETCTYIHKPQNIMSKVLEMAEKSSKPILYGMRWEPFDWGIKDQLALLRSNDVVTYCFHVGPGGLAPKGHVEDSVWEAKEKGIKFDIGHGMNSFNFEVTETAIRDGFLPDSI</sequence>
<dbReference type="GO" id="GO:0019213">
    <property type="term" value="F:deacetylase activity"/>
    <property type="evidence" value="ECO:0007669"/>
    <property type="project" value="InterPro"/>
</dbReference>
<name>A0A382VCL0_9ZZZZ</name>
<dbReference type="SUPFAM" id="SSF51338">
    <property type="entry name" value="Composite domain of metallo-dependent hydrolases"/>
    <property type="match status" value="1"/>
</dbReference>
<evidence type="ECO:0000313" key="1">
    <source>
        <dbReference type="EMBL" id="SVD43678.1"/>
    </source>
</evidence>
<dbReference type="SUPFAM" id="SSF51556">
    <property type="entry name" value="Metallo-dependent hydrolases"/>
    <property type="match status" value="1"/>
</dbReference>
<reference evidence="1" key="1">
    <citation type="submission" date="2018-05" db="EMBL/GenBank/DDBJ databases">
        <authorList>
            <person name="Lanie J.A."/>
            <person name="Ng W.-L."/>
            <person name="Kazmierczak K.M."/>
            <person name="Andrzejewski T.M."/>
            <person name="Davidsen T.M."/>
            <person name="Wayne K.J."/>
            <person name="Tettelin H."/>
            <person name="Glass J.I."/>
            <person name="Rusch D."/>
            <person name="Podicherti R."/>
            <person name="Tsui H.-C.T."/>
            <person name="Winkler M.E."/>
        </authorList>
    </citation>
    <scope>NUCLEOTIDE SEQUENCE</scope>
</reference>
<accession>A0A382VCL0</accession>
<evidence type="ECO:0008006" key="2">
    <source>
        <dbReference type="Google" id="ProtNLM"/>
    </source>
</evidence>
<dbReference type="EMBL" id="UINC01150564">
    <property type="protein sequence ID" value="SVD43678.1"/>
    <property type="molecule type" value="Genomic_DNA"/>
</dbReference>
<protein>
    <recommendedName>
        <fullName evidence="2">Amidohydrolase-related domain-containing protein</fullName>
    </recommendedName>
</protein>
<gene>
    <name evidence="1" type="ORF">METZ01_LOCUS396532</name>
</gene>
<proteinExistence type="predicted"/>
<dbReference type="PANTHER" id="PTHR42717">
    <property type="entry name" value="DIHYDROOROTASE-RELATED"/>
    <property type="match status" value="1"/>
</dbReference>
<dbReference type="GO" id="GO:0016810">
    <property type="term" value="F:hydrolase activity, acting on carbon-nitrogen (but not peptide) bonds"/>
    <property type="evidence" value="ECO:0007669"/>
    <property type="project" value="InterPro"/>
</dbReference>
<dbReference type="PANTHER" id="PTHR42717:SF1">
    <property type="entry name" value="IMIDAZOLONEPROPIONASE AND RELATED AMIDOHYDROLASES"/>
    <property type="match status" value="1"/>
</dbReference>
<dbReference type="InterPro" id="IPR032466">
    <property type="entry name" value="Metal_Hydrolase"/>
</dbReference>
<dbReference type="Gene3D" id="3.20.20.140">
    <property type="entry name" value="Metal-dependent hydrolases"/>
    <property type="match status" value="1"/>
</dbReference>
<dbReference type="AlphaFoldDB" id="A0A382VCL0"/>
<dbReference type="InterPro" id="IPR011059">
    <property type="entry name" value="Metal-dep_hydrolase_composite"/>
</dbReference>
<dbReference type="InterPro" id="IPR020043">
    <property type="entry name" value="Deacetylase_Atu3266-like"/>
</dbReference>
<feature type="non-terminal residue" evidence="1">
    <location>
        <position position="1"/>
    </location>
</feature>
<organism evidence="1">
    <name type="scientific">marine metagenome</name>
    <dbReference type="NCBI Taxonomy" id="408172"/>
    <lineage>
        <taxon>unclassified sequences</taxon>
        <taxon>metagenomes</taxon>
        <taxon>ecological metagenomes</taxon>
    </lineage>
</organism>